<organism evidence="2 3">
    <name type="scientific">Pandoraea horticolens</name>
    <dbReference type="NCBI Taxonomy" id="2508298"/>
    <lineage>
        <taxon>Bacteria</taxon>
        <taxon>Pseudomonadati</taxon>
        <taxon>Pseudomonadota</taxon>
        <taxon>Betaproteobacteria</taxon>
        <taxon>Burkholderiales</taxon>
        <taxon>Burkholderiaceae</taxon>
        <taxon>Pandoraea</taxon>
    </lineage>
</organism>
<proteinExistence type="predicted"/>
<evidence type="ECO:0000256" key="1">
    <source>
        <dbReference type="SAM" id="Phobius"/>
    </source>
</evidence>
<feature type="transmembrane region" description="Helical" evidence="1">
    <location>
        <begin position="31"/>
        <end position="50"/>
    </location>
</feature>
<keyword evidence="1" id="KW-1133">Transmembrane helix</keyword>
<feature type="transmembrane region" description="Helical" evidence="1">
    <location>
        <begin position="448"/>
        <end position="467"/>
    </location>
</feature>
<name>A0A5E4V2M1_9BURK</name>
<feature type="transmembrane region" description="Helical" evidence="1">
    <location>
        <begin position="197"/>
        <end position="213"/>
    </location>
</feature>
<evidence type="ECO:0000313" key="2">
    <source>
        <dbReference type="EMBL" id="VVE06468.1"/>
    </source>
</evidence>
<evidence type="ECO:0008006" key="4">
    <source>
        <dbReference type="Google" id="ProtNLM"/>
    </source>
</evidence>
<keyword evidence="1" id="KW-0812">Transmembrane</keyword>
<feature type="transmembrane region" description="Helical" evidence="1">
    <location>
        <begin position="96"/>
        <end position="113"/>
    </location>
</feature>
<dbReference type="Proteomes" id="UP000343317">
    <property type="component" value="Unassembled WGS sequence"/>
</dbReference>
<dbReference type="EMBL" id="CABPSM010000006">
    <property type="protein sequence ID" value="VVE06468.1"/>
    <property type="molecule type" value="Genomic_DNA"/>
</dbReference>
<feature type="transmembrane region" description="Helical" evidence="1">
    <location>
        <begin position="473"/>
        <end position="490"/>
    </location>
</feature>
<sequence>MSVSANLWQSPRAGQPHRFDAPATPIRLRDILLFGLPLSVSTLIALLAFWPAQVNFDAAYQWMEAVRGTVYTPGLVIPVTLLMRLTSMIWPSPATLILLQTAAMWVTVGYVLAEIQALGVKRLWVIACAVLIAILPQNPLMLTTLGKDSLYALACLMLCAVQLRLVRRGVADLYDIRTAVCFVVAATLPAIIRTNGLASSFAVVIVTAVWLAMARGWRRAAGLVVATVLLIGSVVWGVSRVPQIDDGAGGSVVLVFSNHLIAAAIHDGTPLTPEERQLAERVMPIADWRDSYDCRMMDKNRGAIFAAYQGRPEALKAMLGTQTRALESLALTLILRNPKAALERQLCISRPIWHMGPTPAQNLWDTTAPAGMVGLDAIIVEPYASQLRLSPILPGLSKTLETLTYLTTIPKQASGAQWLWWNTAAPMWLAVLVVLWRWRRHGDRRAAYIYLPFAIHSAVMFVLIPYPAFRYQYPVWAILPFMLLFLAMPVHSARRHRPADVSVG</sequence>
<feature type="transmembrane region" description="Helical" evidence="1">
    <location>
        <begin position="120"/>
        <end position="137"/>
    </location>
</feature>
<gene>
    <name evidence="2" type="ORF">PHO31112_02398</name>
</gene>
<feature type="transmembrane region" description="Helical" evidence="1">
    <location>
        <begin position="220"/>
        <end position="238"/>
    </location>
</feature>
<dbReference type="RefSeq" id="WP_150620707.1">
    <property type="nucleotide sequence ID" value="NZ_CABPSM010000006.1"/>
</dbReference>
<dbReference type="AlphaFoldDB" id="A0A5E4V2M1"/>
<feature type="transmembrane region" description="Helical" evidence="1">
    <location>
        <begin position="173"/>
        <end position="191"/>
    </location>
</feature>
<evidence type="ECO:0000313" key="3">
    <source>
        <dbReference type="Proteomes" id="UP000343317"/>
    </source>
</evidence>
<feature type="transmembrane region" description="Helical" evidence="1">
    <location>
        <begin position="149"/>
        <end position="166"/>
    </location>
</feature>
<keyword evidence="3" id="KW-1185">Reference proteome</keyword>
<keyword evidence="1" id="KW-0472">Membrane</keyword>
<feature type="transmembrane region" description="Helical" evidence="1">
    <location>
        <begin position="418"/>
        <end position="436"/>
    </location>
</feature>
<accession>A0A5E4V2M1</accession>
<protein>
    <recommendedName>
        <fullName evidence="4">Glycosyltransferase RgtA/B/C/D-like domain-containing protein</fullName>
    </recommendedName>
</protein>
<reference evidence="2 3" key="1">
    <citation type="submission" date="2019-08" db="EMBL/GenBank/DDBJ databases">
        <authorList>
            <person name="Peeters C."/>
        </authorList>
    </citation>
    <scope>NUCLEOTIDE SEQUENCE [LARGE SCALE GENOMIC DNA]</scope>
    <source>
        <strain evidence="2 3">LMG 31112</strain>
    </source>
</reference>